<sequence length="846" mass="92151">MDKEVLEAPAAPNVVEAVPEDIQQEQPQSPQPQRPPQQQYPSPRVEDSEASFFQGHRQVDQHPDHQQAEPPTPPQRASRPDVNAEDLQLGGPGEDQIQQLQLAAQMSQAISGVVGGSSAEENDFESQEPNLHSLQQLQDQQDADMQGQEHGVPDLPEAIQPSIQQDLQHSLQHVMPHPDSQHEPHHPEHAQHGTHPQHVSYMDHQQQPTHLAPAVPMGLDQVQYGVGEIPPRKRSKVSRACDECRRKKVKCDAASETGEEACSNCRRSNVRCLFSRVPQKRGPSKGYIKELADRIHSIEGKLGGQTVAEALVGELASATLPRRDLAENYAASAPADESRKRPFSHISSDNFSTPSPSRQPAWPAEPRPAFTHQASYSANGLGLKPILPRESPSSTPSRPPNVEVEVIAETSHVPQPSTVLFEIGDEAYHASKEILNAHLAQCSPSLRNAFVEALNSAIGSFAVRNVQGSLASANKLLADFEAEGGKRSRFSDLIHLQCLILMIINTDNCGPASLRGEHEGPAKATLLGRAAGVAYAMSVPQEALVLGEVDSLESDQCIRVRAWWTLVILDRWNAISTATPLIISGDTVVLPHNLKPIVGEANYRFTLLAYIMGHWVPASVLAPSNLTPGAGARAAATFNLNMEMWRAHFPGNIPSDVEPVLHLAYWHCRLLAFLFMPSSLLTDVSWAVRESVGLLTTHSQMISPLNHHFTSLVALCLIELAKIEASREEAIQLLNRLLEANIAPSNWDEQIRVKIRDALRPSTSSAAEATASRSLQHLADLATATENSTSGANNAGPALGAPLALAPDNMDELPKFRTSDAYDDLGFDPRPMLREGYLSAIAQPSP</sequence>
<dbReference type="InterPro" id="IPR050987">
    <property type="entry name" value="AtrR-like"/>
</dbReference>
<dbReference type="SMART" id="SM00066">
    <property type="entry name" value="GAL4"/>
    <property type="match status" value="1"/>
</dbReference>
<evidence type="ECO:0000313" key="4">
    <source>
        <dbReference type="EMBL" id="ROW13478.1"/>
    </source>
</evidence>
<feature type="compositionally biased region" description="Basic and acidic residues" evidence="2">
    <location>
        <begin position="179"/>
        <end position="191"/>
    </location>
</feature>
<feature type="domain" description="Zn(2)-C6 fungal-type" evidence="3">
    <location>
        <begin position="240"/>
        <end position="274"/>
    </location>
</feature>
<reference evidence="4 5" key="1">
    <citation type="submission" date="2015-09" db="EMBL/GenBank/DDBJ databases">
        <title>Host preference determinants of Valsa canker pathogens revealed by comparative genomics.</title>
        <authorList>
            <person name="Yin Z."/>
            <person name="Huang L."/>
        </authorList>
    </citation>
    <scope>NUCLEOTIDE SEQUENCE [LARGE SCALE GENOMIC DNA]</scope>
    <source>
        <strain evidence="4 5">SXYLt</strain>
    </source>
</reference>
<keyword evidence="1" id="KW-0539">Nucleus</keyword>
<dbReference type="InterPro" id="IPR001138">
    <property type="entry name" value="Zn2Cys6_DnaBD"/>
</dbReference>
<feature type="region of interest" description="Disordered" evidence="2">
    <location>
        <begin position="381"/>
        <end position="400"/>
    </location>
</feature>
<dbReference type="GO" id="GO:0000981">
    <property type="term" value="F:DNA-binding transcription factor activity, RNA polymerase II-specific"/>
    <property type="evidence" value="ECO:0007669"/>
    <property type="project" value="InterPro"/>
</dbReference>
<feature type="region of interest" description="Disordered" evidence="2">
    <location>
        <begin position="330"/>
        <end position="367"/>
    </location>
</feature>
<dbReference type="Proteomes" id="UP000285146">
    <property type="component" value="Unassembled WGS sequence"/>
</dbReference>
<dbReference type="SUPFAM" id="SSF57701">
    <property type="entry name" value="Zn2/Cys6 DNA-binding domain"/>
    <property type="match status" value="1"/>
</dbReference>
<dbReference type="PROSITE" id="PS50048">
    <property type="entry name" value="ZN2_CY6_FUNGAL_2"/>
    <property type="match status" value="1"/>
</dbReference>
<feature type="region of interest" description="Disordered" evidence="2">
    <location>
        <begin position="1"/>
        <end position="103"/>
    </location>
</feature>
<feature type="compositionally biased region" description="Polar residues" evidence="2">
    <location>
        <begin position="345"/>
        <end position="358"/>
    </location>
</feature>
<dbReference type="InParanoid" id="A0A423XBV9"/>
<dbReference type="PROSITE" id="PS00463">
    <property type="entry name" value="ZN2_CY6_FUNGAL_1"/>
    <property type="match status" value="1"/>
</dbReference>
<organism evidence="4 5">
    <name type="scientific">Cytospora leucostoma</name>
    <dbReference type="NCBI Taxonomy" id="1230097"/>
    <lineage>
        <taxon>Eukaryota</taxon>
        <taxon>Fungi</taxon>
        <taxon>Dikarya</taxon>
        <taxon>Ascomycota</taxon>
        <taxon>Pezizomycotina</taxon>
        <taxon>Sordariomycetes</taxon>
        <taxon>Sordariomycetidae</taxon>
        <taxon>Diaporthales</taxon>
        <taxon>Cytosporaceae</taxon>
        <taxon>Cytospora</taxon>
    </lineage>
</organism>
<dbReference type="CDD" id="cd12148">
    <property type="entry name" value="fungal_TF_MHR"/>
    <property type="match status" value="1"/>
</dbReference>
<dbReference type="GO" id="GO:0008270">
    <property type="term" value="F:zinc ion binding"/>
    <property type="evidence" value="ECO:0007669"/>
    <property type="project" value="InterPro"/>
</dbReference>
<dbReference type="EMBL" id="LKEB01000019">
    <property type="protein sequence ID" value="ROW13478.1"/>
    <property type="molecule type" value="Genomic_DNA"/>
</dbReference>
<name>A0A423XBV9_9PEZI</name>
<dbReference type="Pfam" id="PF00172">
    <property type="entry name" value="Zn_clus"/>
    <property type="match status" value="1"/>
</dbReference>
<dbReference type="AlphaFoldDB" id="A0A423XBV9"/>
<evidence type="ECO:0000256" key="2">
    <source>
        <dbReference type="SAM" id="MobiDB-lite"/>
    </source>
</evidence>
<gene>
    <name evidence="4" type="ORF">VPNG_04482</name>
</gene>
<evidence type="ECO:0000259" key="3">
    <source>
        <dbReference type="PROSITE" id="PS50048"/>
    </source>
</evidence>
<dbReference type="STRING" id="1230097.A0A423XBV9"/>
<keyword evidence="5" id="KW-1185">Reference proteome</keyword>
<evidence type="ECO:0000256" key="1">
    <source>
        <dbReference type="ARBA" id="ARBA00023242"/>
    </source>
</evidence>
<dbReference type="Gene3D" id="4.10.240.10">
    <property type="entry name" value="Zn(2)-C6 fungal-type DNA-binding domain"/>
    <property type="match status" value="1"/>
</dbReference>
<dbReference type="PANTHER" id="PTHR46910">
    <property type="entry name" value="TRANSCRIPTION FACTOR PDR1"/>
    <property type="match status" value="1"/>
</dbReference>
<comment type="caution">
    <text evidence="4">The sequence shown here is derived from an EMBL/GenBank/DDBJ whole genome shotgun (WGS) entry which is preliminary data.</text>
</comment>
<feature type="compositionally biased region" description="Low complexity" evidence="2">
    <location>
        <begin position="7"/>
        <end position="17"/>
    </location>
</feature>
<dbReference type="PANTHER" id="PTHR46910:SF1">
    <property type="entry name" value="MISCELLANEOUS ZN(II)2CYS6 TRANSCRIPTION FACTOR (EUROFUNG)-RELATED"/>
    <property type="match status" value="1"/>
</dbReference>
<feature type="region of interest" description="Disordered" evidence="2">
    <location>
        <begin position="174"/>
        <end position="196"/>
    </location>
</feature>
<feature type="compositionally biased region" description="Basic and acidic residues" evidence="2">
    <location>
        <begin position="57"/>
        <end position="67"/>
    </location>
</feature>
<dbReference type="InterPro" id="IPR036864">
    <property type="entry name" value="Zn2-C6_fun-type_DNA-bd_sf"/>
</dbReference>
<accession>A0A423XBV9</accession>
<dbReference type="OrthoDB" id="5426978at2759"/>
<dbReference type="CDD" id="cd00067">
    <property type="entry name" value="GAL4"/>
    <property type="match status" value="1"/>
</dbReference>
<proteinExistence type="predicted"/>
<protein>
    <recommendedName>
        <fullName evidence="3">Zn(2)-C6 fungal-type domain-containing protein</fullName>
    </recommendedName>
</protein>
<evidence type="ECO:0000313" key="5">
    <source>
        <dbReference type="Proteomes" id="UP000285146"/>
    </source>
</evidence>